<feature type="compositionally biased region" description="Polar residues" evidence="1">
    <location>
        <begin position="10"/>
        <end position="23"/>
    </location>
</feature>
<dbReference type="Proteomes" id="UP000314294">
    <property type="component" value="Unassembled WGS sequence"/>
</dbReference>
<keyword evidence="3" id="KW-1185">Reference proteome</keyword>
<protein>
    <submittedName>
        <fullName evidence="2">Uncharacterized protein</fullName>
    </submittedName>
</protein>
<name>A0A4Z2IQB9_9TELE</name>
<gene>
    <name evidence="2" type="ORF">EYF80_009515</name>
</gene>
<dbReference type="AlphaFoldDB" id="A0A4Z2IQB9"/>
<reference evidence="2 3" key="1">
    <citation type="submission" date="2019-03" db="EMBL/GenBank/DDBJ databases">
        <title>First draft genome of Liparis tanakae, snailfish: a comprehensive survey of snailfish specific genes.</title>
        <authorList>
            <person name="Kim W."/>
            <person name="Song I."/>
            <person name="Jeong J.-H."/>
            <person name="Kim D."/>
            <person name="Kim S."/>
            <person name="Ryu S."/>
            <person name="Song J.Y."/>
            <person name="Lee S.K."/>
        </authorList>
    </citation>
    <scope>NUCLEOTIDE SEQUENCE [LARGE SCALE GENOMIC DNA]</scope>
    <source>
        <tissue evidence="2">Muscle</tissue>
    </source>
</reference>
<evidence type="ECO:0000313" key="2">
    <source>
        <dbReference type="EMBL" id="TNN80190.1"/>
    </source>
</evidence>
<sequence length="85" mass="9416">MKGNLHSEISRAQMSNQHKSTTPGLKFSDTEALQFAPAEFKLVLLQLFSEAGARSPTGGVVPQCRGVRRRDGTKSFLSHLWSEEQ</sequence>
<dbReference type="EMBL" id="SRLO01000056">
    <property type="protein sequence ID" value="TNN80190.1"/>
    <property type="molecule type" value="Genomic_DNA"/>
</dbReference>
<evidence type="ECO:0000313" key="3">
    <source>
        <dbReference type="Proteomes" id="UP000314294"/>
    </source>
</evidence>
<accession>A0A4Z2IQB9</accession>
<evidence type="ECO:0000256" key="1">
    <source>
        <dbReference type="SAM" id="MobiDB-lite"/>
    </source>
</evidence>
<comment type="caution">
    <text evidence="2">The sequence shown here is derived from an EMBL/GenBank/DDBJ whole genome shotgun (WGS) entry which is preliminary data.</text>
</comment>
<proteinExistence type="predicted"/>
<feature type="region of interest" description="Disordered" evidence="1">
    <location>
        <begin position="1"/>
        <end position="25"/>
    </location>
</feature>
<organism evidence="2 3">
    <name type="scientific">Liparis tanakae</name>
    <name type="common">Tanaka's snailfish</name>
    <dbReference type="NCBI Taxonomy" id="230148"/>
    <lineage>
        <taxon>Eukaryota</taxon>
        <taxon>Metazoa</taxon>
        <taxon>Chordata</taxon>
        <taxon>Craniata</taxon>
        <taxon>Vertebrata</taxon>
        <taxon>Euteleostomi</taxon>
        <taxon>Actinopterygii</taxon>
        <taxon>Neopterygii</taxon>
        <taxon>Teleostei</taxon>
        <taxon>Neoteleostei</taxon>
        <taxon>Acanthomorphata</taxon>
        <taxon>Eupercaria</taxon>
        <taxon>Perciformes</taxon>
        <taxon>Cottioidei</taxon>
        <taxon>Cottales</taxon>
        <taxon>Liparidae</taxon>
        <taxon>Liparis</taxon>
    </lineage>
</organism>